<protein>
    <submittedName>
        <fullName evidence="2">Uncharacterized protein</fullName>
    </submittedName>
</protein>
<feature type="compositionally biased region" description="Low complexity" evidence="1">
    <location>
        <begin position="160"/>
        <end position="178"/>
    </location>
</feature>
<dbReference type="EMBL" id="JAAPAO010000033">
    <property type="protein sequence ID" value="KAF4676520.1"/>
    <property type="molecule type" value="Genomic_DNA"/>
</dbReference>
<evidence type="ECO:0000256" key="1">
    <source>
        <dbReference type="SAM" id="MobiDB-lite"/>
    </source>
</evidence>
<gene>
    <name evidence="2" type="ORF">FOL47_005956</name>
</gene>
<comment type="caution">
    <text evidence="2">The sequence shown here is derived from an EMBL/GenBank/DDBJ whole genome shotgun (WGS) entry which is preliminary data.</text>
</comment>
<dbReference type="Proteomes" id="UP000591131">
    <property type="component" value="Unassembled WGS sequence"/>
</dbReference>
<name>A0A7J6MZ92_PERCH</name>
<dbReference type="AlphaFoldDB" id="A0A7J6MZ92"/>
<dbReference type="OrthoDB" id="10342872at2759"/>
<evidence type="ECO:0000313" key="2">
    <source>
        <dbReference type="EMBL" id="KAF4676520.1"/>
    </source>
</evidence>
<feature type="region of interest" description="Disordered" evidence="1">
    <location>
        <begin position="38"/>
        <end position="57"/>
    </location>
</feature>
<keyword evidence="3" id="KW-1185">Reference proteome</keyword>
<proteinExistence type="predicted"/>
<feature type="region of interest" description="Disordered" evidence="1">
    <location>
        <begin position="148"/>
        <end position="178"/>
    </location>
</feature>
<accession>A0A7J6MZ92</accession>
<sequence length="178" mass="19130">MAPKKDHGGGGERIGLLASPADLASRFDETLNRMTPVSSVKKMTIEEEENSNEREMENEAIANSLTARADEMLNHFATTQPPTRRHFSRYSAAVHPSDAIRKTNEAVAARTARRRSIGNLNNEIEDEELGSPINQELIDGVEMVSDIASSPSRSDNITMTPAAAASAAGTPSGQVNIA</sequence>
<feature type="compositionally biased region" description="Polar residues" evidence="1">
    <location>
        <begin position="148"/>
        <end position="159"/>
    </location>
</feature>
<reference evidence="2 3" key="1">
    <citation type="submission" date="2020-04" db="EMBL/GenBank/DDBJ databases">
        <title>Perkinsus chesapeaki whole genome sequence.</title>
        <authorList>
            <person name="Bogema D.R."/>
        </authorList>
    </citation>
    <scope>NUCLEOTIDE SEQUENCE [LARGE SCALE GENOMIC DNA]</scope>
    <source>
        <strain evidence="2">ATCC PRA-425</strain>
    </source>
</reference>
<organism evidence="2 3">
    <name type="scientific">Perkinsus chesapeaki</name>
    <name type="common">Clam parasite</name>
    <name type="synonym">Perkinsus andrewsi</name>
    <dbReference type="NCBI Taxonomy" id="330153"/>
    <lineage>
        <taxon>Eukaryota</taxon>
        <taxon>Sar</taxon>
        <taxon>Alveolata</taxon>
        <taxon>Perkinsozoa</taxon>
        <taxon>Perkinsea</taxon>
        <taxon>Perkinsida</taxon>
        <taxon>Perkinsidae</taxon>
        <taxon>Perkinsus</taxon>
    </lineage>
</organism>
<evidence type="ECO:0000313" key="3">
    <source>
        <dbReference type="Proteomes" id="UP000591131"/>
    </source>
</evidence>